<keyword evidence="5" id="KW-0572">Peptidoglycan-anchor</keyword>
<dbReference type="InterPro" id="IPR041033">
    <property type="entry name" value="SpaA_PFL_dom_1"/>
</dbReference>
<dbReference type="Proteomes" id="UP001154111">
    <property type="component" value="Chromosome"/>
</dbReference>
<evidence type="ECO:0000313" key="9">
    <source>
        <dbReference type="EMBL" id="CAH2763708.1"/>
    </source>
</evidence>
<dbReference type="EMBL" id="OW659477">
    <property type="protein sequence ID" value="CAH2760417.1"/>
    <property type="molecule type" value="Genomic_DNA"/>
</dbReference>
<dbReference type="RefSeq" id="WP_254006910.1">
    <property type="nucleotide sequence ID" value="NZ_OW659477.1"/>
</dbReference>
<dbReference type="Pfam" id="PF17802">
    <property type="entry name" value="SpaA"/>
    <property type="match status" value="3"/>
</dbReference>
<keyword evidence="6" id="KW-0472">Membrane</keyword>
<evidence type="ECO:0000259" key="7">
    <source>
        <dbReference type="PROSITE" id="PS50847"/>
    </source>
</evidence>
<proteinExistence type="inferred from homology"/>
<evidence type="ECO:0000256" key="2">
    <source>
        <dbReference type="ARBA" id="ARBA00022512"/>
    </source>
</evidence>
<evidence type="ECO:0000256" key="1">
    <source>
        <dbReference type="ARBA" id="ARBA00007257"/>
    </source>
</evidence>
<dbReference type="InterPro" id="IPR019931">
    <property type="entry name" value="LPXTG_anchor"/>
</dbReference>
<keyword evidence="6" id="KW-0812">Transmembrane</keyword>
<evidence type="ECO:0000256" key="4">
    <source>
        <dbReference type="ARBA" id="ARBA00022729"/>
    </source>
</evidence>
<organism evidence="8 11">
    <name type="scientific">Erysipelothrix amsterdamensis</name>
    <dbReference type="NCBI Taxonomy" id="2929157"/>
    <lineage>
        <taxon>Bacteria</taxon>
        <taxon>Bacillati</taxon>
        <taxon>Bacillota</taxon>
        <taxon>Erysipelotrichia</taxon>
        <taxon>Erysipelotrichales</taxon>
        <taxon>Erysipelotrichaceae</taxon>
        <taxon>Erysipelothrix</taxon>
    </lineage>
</organism>
<accession>A0AAU9VC46</accession>
<dbReference type="EMBL" id="OW659496">
    <property type="protein sequence ID" value="CAH2763708.1"/>
    <property type="molecule type" value="Genomic_DNA"/>
</dbReference>
<evidence type="ECO:0000313" key="10">
    <source>
        <dbReference type="Proteomes" id="UP001154095"/>
    </source>
</evidence>
<gene>
    <name evidence="8" type="ORF">ERYAMS2_00040</name>
    <name evidence="9" type="ORF">ERYAMS_01598</name>
</gene>
<sequence>MLFSRSHKMRPLSIVALVLVLIVSQLSISANLSEKELSNDEVLPLVIDSKQSKVTVESLVKPYKSRVELSFNISDDMWYQIKQDFNPLLFKLPKQVSLTKLDSPTHTEKSLESKAIQDLTQIKTKTDNDGFSLDFKNVVENPVSFKLIYEVDIVGELQEVDVREFPAIGIVLPNLLDNIKELESQSETEVVPKVDVEQDENIPEEIENGENSGLPETTNKHLTGSIELNLKGKPHAKLRYQNKLIDASNPVKMDQYSDDSTQFSVDVFTDDNEFVEISYKLILDEESLNKITEGNPIYDFYYMKDGKRSVYQYEYDFPKEMTLFTATQEQFVISDKLKDYSSSKIVRVDPLSNDGTFKLVVDELFISNEEAGIEDQYRFQDLIAYKLNDYITTEIKKGTSLETIKETLKEGFEFATDEYQFTGYSYKQMKKEELEKLEDYPLVIEDFIAPNNHIEEIFPVQPLGGVDHKLEHKGFNEISSGFELAWDGILNTSRNHTMNPLNLSFVSPKIVKDSGFKNWSIQTDVEVSYFIVKNDGTLEPYVEHPSESLHFENTSTTKIDDIKIPLVEKNLVVKYTVKQTYENVDLQLEIEGRQLGRMTSALEKNQLIRTADNEKMYPRSILITGEKREEAMPTSLIWNIKYNNNELVRIENDGFDFRINAKTIKAYSADSADEYVEIPATYENMKFKRTVLVNNKAIDKDGRFDLAWNAEGTEAQIRIKKDKKVTEPVVFSIIFENDIKHEYQSGKSIRDELMTSPSLMFKGDAEVDSFTNGGLIPAPKPTEEELKTREASNYLILLDKKPIMIDYRTKEVIWGASINTTTAHRVGLPGLSYMDKFGDGLEFEPMDDGHKILLFKVDPEKNSYREYDQFRNEVQKLMDDSELESIHIYDAVIKLLGEPMGDDENSQKTYGEVAELIAVDDMGYASQDKETLRDKDYIVSRPKANPSYVEKLKGIVINGDSDEAHQSDITKNDLTKDADLRVDFVVSDKAIGNGEGDANTYFIMYKTKLHSDKPLDKVSNLGQLIFASWVPGEGNKITWKGGGHVAKQDLGEVAKYNTIPKKEGVVKVVKDANTGRNRLGVEWTINFNYDIDFRRIDRVKMDVQDTIDKSFVSSTQENLQNAQLKLEEIEKLEFKAFEVDKEGHITEAKDVEGKPIVKEAIVGSEELKITEDANTISYHIAKEMNPKYVYQFKLITFIDTDDAPAQTITENKSEVGMDGNFTNKVAYDRALIPDGPLQGDVGEAEANAKFDRVARIKKQGIHDPQSGYRQQIKWILTLNETYEEMSEITIKDTLEKMHTFAFVDNDGELENLSHGKAELSGLKMEIFQSGSWRSINKDEYGYTLTNLQGEEDLLDDWITGESGFIMSFSKTITDPIRITYATYGQVVSDTELPLINYADVSYRSNSGETINHKVQAEVNFNINNQSESYDEDRMDLGLSLRYNDNQLTSVEELEAGIPITGENVQEVIILLYRYQAGLPENNHIYRMGRPNKNGYIEFKDLEEGDYVVKQYTAAKGYSVPNSLGFVSKNRDKTKDLSEVIGSSQIQSKKLVTINLEKKTGLLDRLRGDTEVDKRNFAIYNTTPVFEVKNNAIRTDENLINTEVPFKNIDMKVTNDSNIEQQFTSNDDGIFKVGTVNVGDQGIDFGAYQITQPKQNLNGFLHNSESVSHTIKSNPNGTVDATTKNATYQNYLTTAELNVVKRNTTETIENSAFKLFKQDENKAWVPYDTIYSGNKTDDVYEVSNGKAIFYNLETGLYQLKQVSVDGKYLLNTEPLTFFAYGLDDLITSYEGKPTPMKLQFDNISMEVTILNKLGNQLIEGSEFILEKDGSNVEMFTISDETLGHKLQLGPGKYTLTQTKTTSNRPLNKKSEVFEIAEEQGDESTFEFVFMNHLGSVDIESYGPINTQIDIENLNIKGPNGRVPDGQRSDFGHGTYTIDGVELSSKWIYVDTEPVFEIPTSYEDPKELHKSVEIYGTQAELIYTNLDGDDSTVEPLIDGHFTLTNTTGQSVTTNTDQRFKQVEPGTYVVNQTKAPTGYGLNTDIEQTVTVPKSIKSSEVVINQQDQTVSYWIKNLNTFENYRGRVSLLKTSGEDGSVLEGVVFDLYKEDKLLIEGLKTNDQGVIDVDSLAPGNYYFVETSGDGQHTISSQHYAFEIASENGGPYATKDVGVKNYYANVIFKNTDPSHLENYTTGHFNLFEKTDSGWKAVPGYSDFTVETGKERFEIKGIKPNEYKLVQTQAPGQTIRNTYEYEFEVPTFKSSKSDDRVVIALDDFVNYQGSFSIAFVDETGPYRHEVEGTYGGNTPVIAKDGTLILNNLKPGKHALTFTETANAVVYDENVEALIPVEAHNDIGINHSATVRVIYGHIEVYLVDGSSLQPLDSGQYRVDDMTHEVSSEGSVTIGRIGPGEHKIVQTEAADNYILNLENKNFFTLPNRISELKDAKINSSGDFPFVELSPLIHYNYQTRVIIHKTDDHNVPLEGVKFDLTQNNELTSALTNAEGIANFENVGPGWYSLTETATPRGYEGADDSYNFEVASSFAGKPDDYEFSVVNKRIEVLPTTGISSTNLMNAAVVITVGSLLSIYSFKRRKKSNKK</sequence>
<dbReference type="PANTHER" id="PTHR36108:SF13">
    <property type="entry name" value="COLOSSIN-B-RELATED"/>
    <property type="match status" value="1"/>
</dbReference>
<evidence type="ECO:0000313" key="11">
    <source>
        <dbReference type="Proteomes" id="UP001154111"/>
    </source>
</evidence>
<dbReference type="Proteomes" id="UP001154095">
    <property type="component" value="Chromosome"/>
</dbReference>
<keyword evidence="4" id="KW-0732">Signal</keyword>
<evidence type="ECO:0000256" key="6">
    <source>
        <dbReference type="SAM" id="Phobius"/>
    </source>
</evidence>
<dbReference type="Gene3D" id="2.60.40.10">
    <property type="entry name" value="Immunoglobulins"/>
    <property type="match status" value="4"/>
</dbReference>
<reference evidence="8" key="1">
    <citation type="submission" date="2022-04" db="EMBL/GenBank/DDBJ databases">
        <authorList>
            <person name="Forde T."/>
        </authorList>
    </citation>
    <scope>NUCLEOTIDE SEQUENCE</scope>
    <source>
        <strain evidence="8">A18Y016a</strain>
        <strain evidence="9">A18Y020d</strain>
    </source>
</reference>
<protein>
    <submittedName>
        <fullName evidence="8">LPXTG cell wall anchor domain-containing protein</fullName>
    </submittedName>
</protein>
<keyword evidence="3" id="KW-0964">Secreted</keyword>
<evidence type="ECO:0000313" key="8">
    <source>
        <dbReference type="EMBL" id="CAH2760417.1"/>
    </source>
</evidence>
<keyword evidence="10" id="KW-1185">Reference proteome</keyword>
<dbReference type="InterPro" id="IPR013783">
    <property type="entry name" value="Ig-like_fold"/>
</dbReference>
<dbReference type="PANTHER" id="PTHR36108">
    <property type="entry name" value="COLOSSIN-B-RELATED"/>
    <property type="match status" value="1"/>
</dbReference>
<evidence type="ECO:0000256" key="3">
    <source>
        <dbReference type="ARBA" id="ARBA00022525"/>
    </source>
</evidence>
<dbReference type="SUPFAM" id="SSF49478">
    <property type="entry name" value="Cna protein B-type domain"/>
    <property type="match status" value="2"/>
</dbReference>
<comment type="similarity">
    <text evidence="1">Belongs to the serine-aspartate repeat-containing protein (SDr) family.</text>
</comment>
<feature type="transmembrane region" description="Helical" evidence="6">
    <location>
        <begin position="2568"/>
        <end position="2586"/>
    </location>
</feature>
<dbReference type="PROSITE" id="PS50847">
    <property type="entry name" value="GRAM_POS_ANCHORING"/>
    <property type="match status" value="1"/>
</dbReference>
<keyword evidence="2" id="KW-0134">Cell wall</keyword>
<feature type="domain" description="Gram-positive cocci surface proteins LPxTG" evidence="7">
    <location>
        <begin position="2558"/>
        <end position="2595"/>
    </location>
</feature>
<evidence type="ECO:0000256" key="5">
    <source>
        <dbReference type="ARBA" id="ARBA00023088"/>
    </source>
</evidence>
<name>A0AAU9VC46_9FIRM</name>
<keyword evidence="6" id="KW-1133">Transmembrane helix</keyword>